<keyword evidence="1" id="KW-0472">Membrane</keyword>
<accession>A0A832H3X9</accession>
<organism evidence="2">
    <name type="scientific">Oscillatoriales cyanobacterium SpSt-402</name>
    <dbReference type="NCBI Taxonomy" id="2282168"/>
    <lineage>
        <taxon>Bacteria</taxon>
        <taxon>Bacillati</taxon>
        <taxon>Cyanobacteriota</taxon>
        <taxon>Cyanophyceae</taxon>
        <taxon>Oscillatoriophycideae</taxon>
        <taxon>Oscillatoriales</taxon>
    </lineage>
</organism>
<feature type="transmembrane region" description="Helical" evidence="1">
    <location>
        <begin position="95"/>
        <end position="114"/>
    </location>
</feature>
<sequence>MQNTLEQPLPITTPEKSTHVLVDIKKIWRLLAPKLLNLVTVTTLLTVAGFFVIHSYLASFTRLFTFNISVTQYLAAGINLALALFWYIILPILVYGVVLALGVAVLYLIGHVLIRRSKRIQHLWDKIHSWWLPIYHRLRPLFRFLWSLYQFIAGALFVLVLISLSLVYGTYYYAQSPRMFGGGMPADVILVFREAQPTQNSVWGFPMSGSNPRQSERVQLLIELTDGVIVRDAATNTTTVVKNDVLQGIIDAAPGLSSITNATPTQMLPTPTPQP</sequence>
<feature type="transmembrane region" description="Helical" evidence="1">
    <location>
        <begin position="70"/>
        <end position="89"/>
    </location>
</feature>
<gene>
    <name evidence="2" type="ORF">ENR47_04010</name>
</gene>
<proteinExistence type="predicted"/>
<feature type="transmembrane region" description="Helical" evidence="1">
    <location>
        <begin position="35"/>
        <end position="58"/>
    </location>
</feature>
<dbReference type="EMBL" id="DSRD01000257">
    <property type="protein sequence ID" value="HGW93436.1"/>
    <property type="molecule type" value="Genomic_DNA"/>
</dbReference>
<feature type="transmembrane region" description="Helical" evidence="1">
    <location>
        <begin position="144"/>
        <end position="168"/>
    </location>
</feature>
<comment type="caution">
    <text evidence="2">The sequence shown here is derived from an EMBL/GenBank/DDBJ whole genome shotgun (WGS) entry which is preliminary data.</text>
</comment>
<protein>
    <submittedName>
        <fullName evidence="2">Uncharacterized protein</fullName>
    </submittedName>
</protein>
<reference evidence="2" key="1">
    <citation type="journal article" date="2020" name="mSystems">
        <title>Genome- and Community-Level Interaction Insights into Carbon Utilization and Element Cycling Functions of Hydrothermarchaeota in Hydrothermal Sediment.</title>
        <authorList>
            <person name="Zhou Z."/>
            <person name="Liu Y."/>
            <person name="Xu W."/>
            <person name="Pan J."/>
            <person name="Luo Z.H."/>
            <person name="Li M."/>
        </authorList>
    </citation>
    <scope>NUCLEOTIDE SEQUENCE [LARGE SCALE GENOMIC DNA]</scope>
    <source>
        <strain evidence="2">SpSt-402</strain>
    </source>
</reference>
<name>A0A832H3X9_9CYAN</name>
<keyword evidence="1" id="KW-0812">Transmembrane</keyword>
<keyword evidence="1" id="KW-1133">Transmembrane helix</keyword>
<evidence type="ECO:0000256" key="1">
    <source>
        <dbReference type="SAM" id="Phobius"/>
    </source>
</evidence>
<evidence type="ECO:0000313" key="2">
    <source>
        <dbReference type="EMBL" id="HGW93436.1"/>
    </source>
</evidence>
<dbReference type="AlphaFoldDB" id="A0A832H3X9"/>